<feature type="modified residue" description="4-aspartylphosphate" evidence="2">
    <location>
        <position position="61"/>
    </location>
</feature>
<sequence>MPSMQTTPIRILLADDHEIVRVGLAAQLGLLGCYEFVHAWSLTTLLQAAAQPPGCDLAIVDVYMPGMGAGQGLASLCEAHPHLPLIILSGASTLPHASQWRRWPSVRAILHKSGPLDGLRAAIDLALAGAAPSPASIALPAPDVWGHLDALAALSARVARVARLAAQGLSNAQIAGELGLSEGSVKQYLKQAFRELGVMNRTQLSLLLNTTPMP</sequence>
<dbReference type="EMBL" id="CP042344">
    <property type="protein sequence ID" value="QEA12974.1"/>
    <property type="molecule type" value="Genomic_DNA"/>
</dbReference>
<feature type="domain" description="Response regulatory" evidence="4">
    <location>
        <begin position="10"/>
        <end position="127"/>
    </location>
</feature>
<dbReference type="Gene3D" id="3.40.50.2300">
    <property type="match status" value="1"/>
</dbReference>
<dbReference type="SUPFAM" id="SSF46894">
    <property type="entry name" value="C-terminal effector domain of the bipartite response regulators"/>
    <property type="match status" value="1"/>
</dbReference>
<dbReference type="SMART" id="SM00421">
    <property type="entry name" value="HTH_LUXR"/>
    <property type="match status" value="1"/>
</dbReference>
<dbReference type="InterPro" id="IPR051015">
    <property type="entry name" value="EvgA-like"/>
</dbReference>
<accession>A0A5B8RWA0</accession>
<evidence type="ECO:0000259" key="3">
    <source>
        <dbReference type="PROSITE" id="PS50043"/>
    </source>
</evidence>
<gene>
    <name evidence="5" type="ORF">FOZ74_08000</name>
</gene>
<dbReference type="Gene3D" id="1.10.10.10">
    <property type="entry name" value="Winged helix-like DNA-binding domain superfamily/Winged helix DNA-binding domain"/>
    <property type="match status" value="1"/>
</dbReference>
<dbReference type="PANTHER" id="PTHR45566:SF1">
    <property type="entry name" value="HTH-TYPE TRANSCRIPTIONAL REGULATOR YHJB-RELATED"/>
    <property type="match status" value="1"/>
</dbReference>
<dbReference type="InterPro" id="IPR000792">
    <property type="entry name" value="Tscrpt_reg_LuxR_C"/>
</dbReference>
<dbReference type="OrthoDB" id="3374006at2"/>
<keyword evidence="1" id="KW-0238">DNA-binding</keyword>
<dbReference type="PRINTS" id="PR00038">
    <property type="entry name" value="HTHLUXR"/>
</dbReference>
<keyword evidence="6" id="KW-1185">Reference proteome</keyword>
<dbReference type="InterPro" id="IPR016032">
    <property type="entry name" value="Sig_transdc_resp-reg_C-effctor"/>
</dbReference>
<dbReference type="GO" id="GO:0000160">
    <property type="term" value="P:phosphorelay signal transduction system"/>
    <property type="evidence" value="ECO:0007669"/>
    <property type="project" value="InterPro"/>
</dbReference>
<evidence type="ECO:0000256" key="2">
    <source>
        <dbReference type="PROSITE-ProRule" id="PRU00169"/>
    </source>
</evidence>
<name>A0A5B8RWA0_9BURK</name>
<protein>
    <submittedName>
        <fullName evidence="5">Response regulator transcription factor</fullName>
    </submittedName>
</protein>
<evidence type="ECO:0000256" key="1">
    <source>
        <dbReference type="ARBA" id="ARBA00023125"/>
    </source>
</evidence>
<proteinExistence type="predicted"/>
<dbReference type="Pfam" id="PF00072">
    <property type="entry name" value="Response_reg"/>
    <property type="match status" value="1"/>
</dbReference>
<keyword evidence="2" id="KW-0597">Phosphoprotein</keyword>
<feature type="domain" description="HTH luxR-type" evidence="3">
    <location>
        <begin position="147"/>
        <end position="212"/>
    </location>
</feature>
<dbReference type="GO" id="GO:0006355">
    <property type="term" value="P:regulation of DNA-templated transcription"/>
    <property type="evidence" value="ECO:0007669"/>
    <property type="project" value="InterPro"/>
</dbReference>
<reference evidence="5 6" key="1">
    <citation type="submission" date="2019-07" db="EMBL/GenBank/DDBJ databases">
        <title>Complete genome sequence of Comamonas sp. NLF 7-7 isolated from livestock.</title>
        <authorList>
            <person name="Kim D.H."/>
            <person name="Kim J.G."/>
        </authorList>
    </citation>
    <scope>NUCLEOTIDE SEQUENCE [LARGE SCALE GENOMIC DNA]</scope>
    <source>
        <strain evidence="5 6">NLF 7-7</strain>
    </source>
</reference>
<dbReference type="PANTHER" id="PTHR45566">
    <property type="entry name" value="HTH-TYPE TRANSCRIPTIONAL REGULATOR YHJB-RELATED"/>
    <property type="match status" value="1"/>
</dbReference>
<dbReference type="KEGG" id="cof:FOZ74_08000"/>
<organism evidence="5 6">
    <name type="scientific">Comamonas flocculans</name>
    <dbReference type="NCBI Taxonomy" id="2597701"/>
    <lineage>
        <taxon>Bacteria</taxon>
        <taxon>Pseudomonadati</taxon>
        <taxon>Pseudomonadota</taxon>
        <taxon>Betaproteobacteria</taxon>
        <taxon>Burkholderiales</taxon>
        <taxon>Comamonadaceae</taxon>
        <taxon>Comamonas</taxon>
    </lineage>
</organism>
<dbReference type="InterPro" id="IPR011006">
    <property type="entry name" value="CheY-like_superfamily"/>
</dbReference>
<dbReference type="PROSITE" id="PS50110">
    <property type="entry name" value="RESPONSE_REGULATORY"/>
    <property type="match status" value="1"/>
</dbReference>
<evidence type="ECO:0000313" key="6">
    <source>
        <dbReference type="Proteomes" id="UP000321199"/>
    </source>
</evidence>
<evidence type="ECO:0000313" key="5">
    <source>
        <dbReference type="EMBL" id="QEA12974.1"/>
    </source>
</evidence>
<dbReference type="InterPro" id="IPR001789">
    <property type="entry name" value="Sig_transdc_resp-reg_receiver"/>
</dbReference>
<dbReference type="GO" id="GO:0003677">
    <property type="term" value="F:DNA binding"/>
    <property type="evidence" value="ECO:0007669"/>
    <property type="project" value="UniProtKB-KW"/>
</dbReference>
<dbReference type="CDD" id="cd06170">
    <property type="entry name" value="LuxR_C_like"/>
    <property type="match status" value="1"/>
</dbReference>
<dbReference type="PROSITE" id="PS50043">
    <property type="entry name" value="HTH_LUXR_2"/>
    <property type="match status" value="1"/>
</dbReference>
<dbReference type="Proteomes" id="UP000321199">
    <property type="component" value="Chromosome"/>
</dbReference>
<evidence type="ECO:0000259" key="4">
    <source>
        <dbReference type="PROSITE" id="PS50110"/>
    </source>
</evidence>
<dbReference type="AlphaFoldDB" id="A0A5B8RWA0"/>
<dbReference type="Pfam" id="PF00196">
    <property type="entry name" value="GerE"/>
    <property type="match status" value="1"/>
</dbReference>
<dbReference type="SUPFAM" id="SSF52172">
    <property type="entry name" value="CheY-like"/>
    <property type="match status" value="1"/>
</dbReference>
<dbReference type="SMART" id="SM00448">
    <property type="entry name" value="REC"/>
    <property type="match status" value="1"/>
</dbReference>
<dbReference type="InterPro" id="IPR036388">
    <property type="entry name" value="WH-like_DNA-bd_sf"/>
</dbReference>